<proteinExistence type="predicted"/>
<protein>
    <submittedName>
        <fullName evidence="1">Uncharacterized protein</fullName>
    </submittedName>
</protein>
<gene>
    <name evidence="1" type="ORF">DSM106044_03862</name>
</gene>
<comment type="caution">
    <text evidence="1">The sequence shown here is derived from an EMBL/GenBank/DDBJ whole genome shotgun (WGS) entry which is preliminary data.</text>
</comment>
<dbReference type="STRING" id="180332.GCA_000797495_02954"/>
<reference evidence="1 2" key="1">
    <citation type="journal article" date="2019" name="Anaerobe">
        <title>Detection of Robinsoniella peoriensis in multiple bone samples of a trauma patient.</title>
        <authorList>
            <person name="Schrottner P."/>
            <person name="Hartwich K."/>
            <person name="Bunk B."/>
            <person name="Schober I."/>
            <person name="Helbig S."/>
            <person name="Rudolph W.W."/>
            <person name="Gunzer F."/>
        </authorList>
    </citation>
    <scope>NUCLEOTIDE SEQUENCE [LARGE SCALE GENOMIC DNA]</scope>
    <source>
        <strain evidence="1 2">DSM 106044</strain>
    </source>
</reference>
<sequence length="53" mass="6438">MLYQVKKVLKPVRAAKTVARAVRKNRREYGILWDKLQKELQKIMKGRKNLWQK</sequence>
<keyword evidence="2" id="KW-1185">Reference proteome</keyword>
<organism evidence="1 2">
    <name type="scientific">Robinsoniella peoriensis</name>
    <dbReference type="NCBI Taxonomy" id="180332"/>
    <lineage>
        <taxon>Bacteria</taxon>
        <taxon>Bacillati</taxon>
        <taxon>Bacillota</taxon>
        <taxon>Clostridia</taxon>
        <taxon>Lachnospirales</taxon>
        <taxon>Lachnospiraceae</taxon>
        <taxon>Robinsoniella</taxon>
    </lineage>
</organism>
<dbReference type="AlphaFoldDB" id="A0A4U8Q4U1"/>
<name>A0A4U8Q4U1_9FIRM</name>
<dbReference type="Proteomes" id="UP000306509">
    <property type="component" value="Unassembled WGS sequence"/>
</dbReference>
<dbReference type="RefSeq" id="WP_156042936.1">
    <property type="nucleotide sequence ID" value="NZ_CABMJZ010000085.1"/>
</dbReference>
<accession>A0A4U8Q4U1</accession>
<dbReference type="EMBL" id="QGQD01000072">
    <property type="protein sequence ID" value="TLC99263.1"/>
    <property type="molecule type" value="Genomic_DNA"/>
</dbReference>
<evidence type="ECO:0000313" key="2">
    <source>
        <dbReference type="Proteomes" id="UP000306509"/>
    </source>
</evidence>
<evidence type="ECO:0000313" key="1">
    <source>
        <dbReference type="EMBL" id="TLC99263.1"/>
    </source>
</evidence>